<accession>A0A2A8BYJ2</accession>
<dbReference type="Proteomes" id="UP000219775">
    <property type="component" value="Unassembled WGS sequence"/>
</dbReference>
<comment type="caution">
    <text evidence="1">The sequence shown here is derived from an EMBL/GenBank/DDBJ whole genome shotgun (WGS) entry which is preliminary data.</text>
</comment>
<organism evidence="1 2">
    <name type="scientific">Bacillus pseudomycoides</name>
    <dbReference type="NCBI Taxonomy" id="64104"/>
    <lineage>
        <taxon>Bacteria</taxon>
        <taxon>Bacillati</taxon>
        <taxon>Bacillota</taxon>
        <taxon>Bacilli</taxon>
        <taxon>Bacillales</taxon>
        <taxon>Bacillaceae</taxon>
        <taxon>Bacillus</taxon>
        <taxon>Bacillus cereus group</taxon>
    </lineage>
</organism>
<reference evidence="1 2" key="1">
    <citation type="submission" date="2017-09" db="EMBL/GenBank/DDBJ databases">
        <title>Large-scale bioinformatics analysis of Bacillus genomes uncovers conserved roles of natural products in bacterial physiology.</title>
        <authorList>
            <consortium name="Agbiome Team Llc"/>
            <person name="Bleich R.M."/>
            <person name="Grubbs K.J."/>
            <person name="Santa Maria K.C."/>
            <person name="Allen S.E."/>
            <person name="Farag S."/>
            <person name="Shank E.A."/>
            <person name="Bowers A."/>
        </authorList>
    </citation>
    <scope>NUCLEOTIDE SEQUENCE [LARGE SCALE GENOMIC DNA]</scope>
    <source>
        <strain evidence="1 2">AFS009893</strain>
    </source>
</reference>
<dbReference type="AlphaFoldDB" id="A0A2A8BYJ2"/>
<dbReference type="RefSeq" id="WP_098129085.1">
    <property type="nucleotide sequence ID" value="NZ_NUDP01000117.1"/>
</dbReference>
<gene>
    <name evidence="1" type="ORF">CN613_25580</name>
</gene>
<name>A0A2A8BYJ2_9BACI</name>
<proteinExistence type="predicted"/>
<protein>
    <recommendedName>
        <fullName evidence="3">HNH nuclease domain-containing protein</fullName>
    </recommendedName>
</protein>
<dbReference type="EMBL" id="NUDP01000117">
    <property type="protein sequence ID" value="PEM65318.1"/>
    <property type="molecule type" value="Genomic_DNA"/>
</dbReference>
<evidence type="ECO:0000313" key="2">
    <source>
        <dbReference type="Proteomes" id="UP000219775"/>
    </source>
</evidence>
<sequence length="339" mass="40882">MFDTTGLIEKKNKKGTLYFEDTSGNIVAKSCVSCKKILDLTLFSKNKKGLAGVTTDCKECQRNKREPRKEEIKKYQRKYRKNNPVKIQEIQRNHYHKNKEKIKEQRKKEYKANHNGVRTRSKEYYKTNRDAIIERSKDYYQNNKEKVKEYHKGYAKEYRIRNKEKIRMWEATYRRKNRKEITAKATQWRRDTGYDRIYYKRTRERRILLKNKRRAFVHELPFNLTDYSELLNKQESRCPLSGFTNTLHLEHFIPLSIGHGGTTFENCYYMDGSLNISKNAHNPFEWIKTQPIEYQDRFHSILVPMLAARNEMTVEEFTEYVYWCFDNPRTIEDLQEAAV</sequence>
<evidence type="ECO:0008006" key="3">
    <source>
        <dbReference type="Google" id="ProtNLM"/>
    </source>
</evidence>
<evidence type="ECO:0000313" key="1">
    <source>
        <dbReference type="EMBL" id="PEM65318.1"/>
    </source>
</evidence>
<dbReference type="Gene3D" id="1.10.30.50">
    <property type="match status" value="1"/>
</dbReference>